<organism evidence="1 2">
    <name type="scientific">Cochliobolus sativus</name>
    <name type="common">Common root rot and spot blotch fungus</name>
    <name type="synonym">Bipolaris sorokiniana</name>
    <dbReference type="NCBI Taxonomy" id="45130"/>
    <lineage>
        <taxon>Eukaryota</taxon>
        <taxon>Fungi</taxon>
        <taxon>Dikarya</taxon>
        <taxon>Ascomycota</taxon>
        <taxon>Pezizomycotina</taxon>
        <taxon>Dothideomycetes</taxon>
        <taxon>Pleosporomycetidae</taxon>
        <taxon>Pleosporales</taxon>
        <taxon>Pleosporineae</taxon>
        <taxon>Pleosporaceae</taxon>
        <taxon>Bipolaris</taxon>
    </lineage>
</organism>
<evidence type="ECO:0000313" key="1">
    <source>
        <dbReference type="EMBL" id="KAF5853918.1"/>
    </source>
</evidence>
<accession>A0A8H5ZU34</accession>
<evidence type="ECO:0000313" key="2">
    <source>
        <dbReference type="Proteomes" id="UP000624244"/>
    </source>
</evidence>
<sequence length="115" mass="13307">MSIEAKLACLSRWTHFDPSTGTPYMLSTPRPKEESMCWTDAIYAGASEEVLLKWAKEEWWQVWARQGAVNYVGIWRGRFEKEEKKNAKGGEKEKDGDRLKRVRERLEVASNKLGS</sequence>
<dbReference type="EMBL" id="WNKQ01000001">
    <property type="protein sequence ID" value="KAF5853918.1"/>
    <property type="molecule type" value="Genomic_DNA"/>
</dbReference>
<protein>
    <submittedName>
        <fullName evidence="1">Uncharacterized protein</fullName>
    </submittedName>
</protein>
<dbReference type="AlphaFoldDB" id="A0A8H5ZU34"/>
<dbReference type="Proteomes" id="UP000624244">
    <property type="component" value="Unassembled WGS sequence"/>
</dbReference>
<proteinExistence type="predicted"/>
<name>A0A8H5ZU34_COCSA</name>
<reference evidence="1" key="1">
    <citation type="submission" date="2019-11" db="EMBL/GenBank/DDBJ databases">
        <title>Bipolaris sorokiniana Genome sequencing.</title>
        <authorList>
            <person name="Wang H."/>
        </authorList>
    </citation>
    <scope>NUCLEOTIDE SEQUENCE</scope>
</reference>
<gene>
    <name evidence="1" type="ORF">GGP41_006710</name>
</gene>
<comment type="caution">
    <text evidence="1">The sequence shown here is derived from an EMBL/GenBank/DDBJ whole genome shotgun (WGS) entry which is preliminary data.</text>
</comment>